<dbReference type="SUPFAM" id="SSF55874">
    <property type="entry name" value="ATPase domain of HSP90 chaperone/DNA topoisomerase II/histidine kinase"/>
    <property type="match status" value="1"/>
</dbReference>
<dbReference type="EMBL" id="FNQV01000001">
    <property type="protein sequence ID" value="SDZ73625.1"/>
    <property type="molecule type" value="Genomic_DNA"/>
</dbReference>
<evidence type="ECO:0000256" key="8">
    <source>
        <dbReference type="ARBA" id="ARBA00023012"/>
    </source>
</evidence>
<dbReference type="Proteomes" id="UP000199288">
    <property type="component" value="Unassembled WGS sequence"/>
</dbReference>
<keyword evidence="9" id="KW-0472">Membrane</keyword>
<dbReference type="GO" id="GO:0016020">
    <property type="term" value="C:membrane"/>
    <property type="evidence" value="ECO:0007669"/>
    <property type="project" value="InterPro"/>
</dbReference>
<evidence type="ECO:0000259" key="10">
    <source>
        <dbReference type="SMART" id="SM00387"/>
    </source>
</evidence>
<evidence type="ECO:0000313" key="11">
    <source>
        <dbReference type="EMBL" id="SDZ73625.1"/>
    </source>
</evidence>
<evidence type="ECO:0000256" key="3">
    <source>
        <dbReference type="ARBA" id="ARBA00022553"/>
    </source>
</evidence>
<accession>A0A1H3VFQ9</accession>
<proteinExistence type="predicted"/>
<evidence type="ECO:0000256" key="6">
    <source>
        <dbReference type="ARBA" id="ARBA00022777"/>
    </source>
</evidence>
<dbReference type="InterPro" id="IPR050482">
    <property type="entry name" value="Sensor_HK_TwoCompSys"/>
</dbReference>
<gene>
    <name evidence="11" type="ORF">SAMN02910418_00034</name>
</gene>
<evidence type="ECO:0000256" key="1">
    <source>
        <dbReference type="ARBA" id="ARBA00000085"/>
    </source>
</evidence>
<evidence type="ECO:0000256" key="4">
    <source>
        <dbReference type="ARBA" id="ARBA00022679"/>
    </source>
</evidence>
<evidence type="ECO:0000313" key="12">
    <source>
        <dbReference type="Proteomes" id="UP000199288"/>
    </source>
</evidence>
<feature type="transmembrane region" description="Helical" evidence="9">
    <location>
        <begin position="12"/>
        <end position="35"/>
    </location>
</feature>
<feature type="transmembrane region" description="Helical" evidence="9">
    <location>
        <begin position="79"/>
        <end position="104"/>
    </location>
</feature>
<dbReference type="Gene3D" id="1.20.5.1930">
    <property type="match status" value="1"/>
</dbReference>
<dbReference type="AlphaFoldDB" id="A0A1H3VFQ9"/>
<organism evidence="11 12">
    <name type="scientific">Bowdeniella nasicola</name>
    <dbReference type="NCBI Taxonomy" id="208480"/>
    <lineage>
        <taxon>Bacteria</taxon>
        <taxon>Bacillati</taxon>
        <taxon>Actinomycetota</taxon>
        <taxon>Actinomycetes</taxon>
        <taxon>Actinomycetales</taxon>
        <taxon>Actinomycetaceae</taxon>
        <taxon>Bowdeniella</taxon>
    </lineage>
</organism>
<feature type="transmembrane region" description="Helical" evidence="9">
    <location>
        <begin position="157"/>
        <end position="178"/>
    </location>
</feature>
<evidence type="ECO:0000256" key="9">
    <source>
        <dbReference type="SAM" id="Phobius"/>
    </source>
</evidence>
<keyword evidence="8" id="KW-0902">Two-component regulatory system</keyword>
<dbReference type="GO" id="GO:0000155">
    <property type="term" value="F:phosphorelay sensor kinase activity"/>
    <property type="evidence" value="ECO:0007669"/>
    <property type="project" value="InterPro"/>
</dbReference>
<dbReference type="InterPro" id="IPR036890">
    <property type="entry name" value="HATPase_C_sf"/>
</dbReference>
<reference evidence="12" key="1">
    <citation type="submission" date="2016-10" db="EMBL/GenBank/DDBJ databases">
        <authorList>
            <person name="Varghese N."/>
            <person name="Submissions S."/>
        </authorList>
    </citation>
    <scope>NUCLEOTIDE SEQUENCE [LARGE SCALE GENOMIC DNA]</scope>
    <source>
        <strain evidence="12">KPR-1</strain>
    </source>
</reference>
<feature type="domain" description="Histidine kinase/HSP90-like ATPase" evidence="10">
    <location>
        <begin position="326"/>
        <end position="417"/>
    </location>
</feature>
<dbReference type="Pfam" id="PF07730">
    <property type="entry name" value="HisKA_3"/>
    <property type="match status" value="1"/>
</dbReference>
<feature type="transmembrane region" description="Helical" evidence="9">
    <location>
        <begin position="47"/>
        <end position="72"/>
    </location>
</feature>
<dbReference type="GO" id="GO:0046983">
    <property type="term" value="F:protein dimerization activity"/>
    <property type="evidence" value="ECO:0007669"/>
    <property type="project" value="InterPro"/>
</dbReference>
<keyword evidence="12" id="KW-1185">Reference proteome</keyword>
<keyword evidence="3" id="KW-0597">Phosphoprotein</keyword>
<evidence type="ECO:0000256" key="7">
    <source>
        <dbReference type="ARBA" id="ARBA00022840"/>
    </source>
</evidence>
<keyword evidence="4" id="KW-0808">Transferase</keyword>
<comment type="catalytic activity">
    <reaction evidence="1">
        <text>ATP + protein L-histidine = ADP + protein N-phospho-L-histidine.</text>
        <dbReference type="EC" id="2.7.13.3"/>
    </reaction>
</comment>
<sequence length="417" mass="44671">MVAELPARSRTNAVMWSVAVTAGTVVTTVLAVSAAQGRWEATAWPASIQWLATISFVCAFALVFVLPVMVWWRHRSDRVVWLIGLFQLVLPVGPVMAFVLPAYLRRTSRSDGLKAAALHVVGTLGWIVRDSLGTLHGSSVIRMLATSSPDFAPTDPVPFSLASAVLIFALFTFTPIALGHNAATTRELAARSGELRQERAHAERVVSELELKDEREAIAREVHDAIGHRLSMIHLYASGLELAAKDADPELADNATLVRTETQKTVDDLRSLVRLMRQPGSFAANSAATAPRSLSDIAHLADDLLAASQQCSSSVSISDPDKASATLVRAAYRIVQELLTNAARHAPGSRVWLSVKGGPGQGVTIDVTNDVVKSAAPAGPGSGLRGVAERAELLGGWATMDRGDKRFAVRVFLPWQG</sequence>
<dbReference type="EC" id="2.7.13.3" evidence="2"/>
<keyword evidence="5" id="KW-0547">Nucleotide-binding</keyword>
<keyword evidence="6 11" id="KW-0418">Kinase</keyword>
<evidence type="ECO:0000256" key="2">
    <source>
        <dbReference type="ARBA" id="ARBA00012438"/>
    </source>
</evidence>
<keyword evidence="7" id="KW-0067">ATP-binding</keyword>
<dbReference type="PANTHER" id="PTHR24421:SF10">
    <property type="entry name" value="NITRATE_NITRITE SENSOR PROTEIN NARQ"/>
    <property type="match status" value="1"/>
</dbReference>
<dbReference type="CDD" id="cd16917">
    <property type="entry name" value="HATPase_UhpB-NarQ-NarX-like"/>
    <property type="match status" value="1"/>
</dbReference>
<dbReference type="SMART" id="SM00387">
    <property type="entry name" value="HATPase_c"/>
    <property type="match status" value="1"/>
</dbReference>
<keyword evidence="9" id="KW-1133">Transmembrane helix</keyword>
<protein>
    <recommendedName>
        <fullName evidence="2">histidine kinase</fullName>
        <ecNumber evidence="2">2.7.13.3</ecNumber>
    </recommendedName>
</protein>
<dbReference type="GO" id="GO:0005524">
    <property type="term" value="F:ATP binding"/>
    <property type="evidence" value="ECO:0007669"/>
    <property type="project" value="UniProtKB-KW"/>
</dbReference>
<name>A0A1H3VFQ9_9ACTO</name>
<dbReference type="Gene3D" id="3.30.565.10">
    <property type="entry name" value="Histidine kinase-like ATPase, C-terminal domain"/>
    <property type="match status" value="1"/>
</dbReference>
<evidence type="ECO:0000256" key="5">
    <source>
        <dbReference type="ARBA" id="ARBA00022741"/>
    </source>
</evidence>
<keyword evidence="9" id="KW-0812">Transmembrane</keyword>
<dbReference type="InterPro" id="IPR003594">
    <property type="entry name" value="HATPase_dom"/>
</dbReference>
<dbReference type="PANTHER" id="PTHR24421">
    <property type="entry name" value="NITRATE/NITRITE SENSOR PROTEIN NARX-RELATED"/>
    <property type="match status" value="1"/>
</dbReference>
<dbReference type="InterPro" id="IPR011712">
    <property type="entry name" value="Sig_transdc_His_kin_sub3_dim/P"/>
</dbReference>